<sequence length="282" mass="31124">MTLPHFLDTKDRRGIAFPPLPLLKDFQTLCPDFELAVAKQATEYYELPELPQALRSFQSAFTELRWSAIESWIWLFGDRIYEARFRLKGSLRENSGAGGLAIRFLGISLVVSCPNSSSINTTSLSHIGYSSVHLSKGVVENIGRAISVPVSLHGIPSYLEYERDDRVREGGLHLALEERFAPASPPSRRFPHIMPALFVGRSQGCGSRATFYAMLLNEAVELGVAHEYTAKSMKSSLAGLRWSTFELYRPADEVEVRGSQDGQEEGSGSAGPPAPSSDEEQT</sequence>
<reference evidence="2" key="1">
    <citation type="submission" date="2022-04" db="EMBL/GenBank/DDBJ databases">
        <title>Carnegiea gigantea Genome sequencing and assembly v2.</title>
        <authorList>
            <person name="Copetti D."/>
            <person name="Sanderson M.J."/>
            <person name="Burquez A."/>
            <person name="Wojciechowski M.F."/>
        </authorList>
    </citation>
    <scope>NUCLEOTIDE SEQUENCE</scope>
    <source>
        <strain evidence="2">SGP5-SGP5p</strain>
        <tissue evidence="2">Aerial part</tissue>
    </source>
</reference>
<accession>A0A9Q1GQC7</accession>
<protein>
    <submittedName>
        <fullName evidence="2">Uncharacterized protein</fullName>
    </submittedName>
</protein>
<proteinExistence type="predicted"/>
<dbReference type="AlphaFoldDB" id="A0A9Q1GQC7"/>
<feature type="region of interest" description="Disordered" evidence="1">
    <location>
        <begin position="253"/>
        <end position="282"/>
    </location>
</feature>
<comment type="caution">
    <text evidence="2">The sequence shown here is derived from an EMBL/GenBank/DDBJ whole genome shotgun (WGS) entry which is preliminary data.</text>
</comment>
<gene>
    <name evidence="2" type="ORF">Cgig2_030573</name>
</gene>
<dbReference type="EMBL" id="JAKOGI010001967">
    <property type="protein sequence ID" value="KAJ8423406.1"/>
    <property type="molecule type" value="Genomic_DNA"/>
</dbReference>
<evidence type="ECO:0000313" key="2">
    <source>
        <dbReference type="EMBL" id="KAJ8423406.1"/>
    </source>
</evidence>
<evidence type="ECO:0000313" key="3">
    <source>
        <dbReference type="Proteomes" id="UP001153076"/>
    </source>
</evidence>
<organism evidence="2 3">
    <name type="scientific">Carnegiea gigantea</name>
    <dbReference type="NCBI Taxonomy" id="171969"/>
    <lineage>
        <taxon>Eukaryota</taxon>
        <taxon>Viridiplantae</taxon>
        <taxon>Streptophyta</taxon>
        <taxon>Embryophyta</taxon>
        <taxon>Tracheophyta</taxon>
        <taxon>Spermatophyta</taxon>
        <taxon>Magnoliopsida</taxon>
        <taxon>eudicotyledons</taxon>
        <taxon>Gunneridae</taxon>
        <taxon>Pentapetalae</taxon>
        <taxon>Caryophyllales</taxon>
        <taxon>Cactineae</taxon>
        <taxon>Cactaceae</taxon>
        <taxon>Cactoideae</taxon>
        <taxon>Echinocereeae</taxon>
        <taxon>Carnegiea</taxon>
    </lineage>
</organism>
<keyword evidence="3" id="KW-1185">Reference proteome</keyword>
<evidence type="ECO:0000256" key="1">
    <source>
        <dbReference type="SAM" id="MobiDB-lite"/>
    </source>
</evidence>
<dbReference type="Proteomes" id="UP001153076">
    <property type="component" value="Unassembled WGS sequence"/>
</dbReference>
<name>A0A9Q1GQC7_9CARY</name>